<organism evidence="6 7">
    <name type="scientific">Neptunomonas marina</name>
    <dbReference type="NCBI Taxonomy" id="1815562"/>
    <lineage>
        <taxon>Bacteria</taxon>
        <taxon>Pseudomonadati</taxon>
        <taxon>Pseudomonadota</taxon>
        <taxon>Gammaproteobacteria</taxon>
        <taxon>Oceanospirillales</taxon>
        <taxon>Oceanospirillaceae</taxon>
        <taxon>Neptunomonas</taxon>
    </lineage>
</organism>
<dbReference type="GO" id="GO:0046872">
    <property type="term" value="F:metal ion binding"/>
    <property type="evidence" value="ECO:0007669"/>
    <property type="project" value="UniProtKB-KW"/>
</dbReference>
<comment type="caution">
    <text evidence="6">The sequence shown here is derived from an EMBL/GenBank/DDBJ whole genome shotgun (WGS) entry which is preliminary data.</text>
</comment>
<keyword evidence="1" id="KW-0479">Metal-binding</keyword>
<evidence type="ECO:0000313" key="7">
    <source>
        <dbReference type="Proteomes" id="UP000282818"/>
    </source>
</evidence>
<dbReference type="InterPro" id="IPR002933">
    <property type="entry name" value="Peptidase_M20"/>
</dbReference>
<dbReference type="Gene3D" id="3.30.70.360">
    <property type="match status" value="1"/>
</dbReference>
<feature type="domain" description="Peptidase M20 dimerisation" evidence="5">
    <location>
        <begin position="199"/>
        <end position="299"/>
    </location>
</feature>
<name>A0A437Q866_9GAMM</name>
<dbReference type="PANTHER" id="PTHR43808">
    <property type="entry name" value="ACETYLORNITHINE DEACETYLASE"/>
    <property type="match status" value="1"/>
</dbReference>
<accession>A0A437Q866</accession>
<dbReference type="RefSeq" id="WP_127694233.1">
    <property type="nucleotide sequence ID" value="NZ_SACQ01000004.1"/>
</dbReference>
<feature type="active site" description="Proton acceptor" evidence="4">
    <location>
        <position position="163"/>
    </location>
</feature>
<dbReference type="InterPro" id="IPR050072">
    <property type="entry name" value="Peptidase_M20A"/>
</dbReference>
<keyword evidence="3" id="KW-0170">Cobalt</keyword>
<evidence type="ECO:0000256" key="3">
    <source>
        <dbReference type="ARBA" id="ARBA00023285"/>
    </source>
</evidence>
<keyword evidence="7" id="KW-1185">Reference proteome</keyword>
<dbReference type="SUPFAM" id="SSF53187">
    <property type="entry name" value="Zn-dependent exopeptidases"/>
    <property type="match status" value="1"/>
</dbReference>
<feature type="active site" evidence="4">
    <location>
        <position position="102"/>
    </location>
</feature>
<sequence>MNADFAPWLDWIDSQQDTMLARTIALAEINSGSLNYAGVNAVGKQLIEYAAKLEGHVEVLPVAPYEFVNASGDVEQTPLGDAVRITKRPEAPLQIFFCGHMDTVFPIDHPFQTMTWLDDNTLNGPGVADLKGGLMIMVTALEALERSPWADQIGWEILFNPDEEIGSPGSAQLIADAATRVDLGMIYEPCMPDGTLAGARKGSGNFSLVVRGKAAHAGREHHLGRNAIRAMADFIAALDDLNGQREGVTINPGFIEGGGAVNIVPDLCLSRFNIRLERPEDEQWCLDNIASILNEINGRDGISAELHGGFGRKPKVLTPANQKLFELAKSCGAELGMTIEWKPTGGCCDGNNLAAAGIPNIDTLGVQGGKIHSSDEYMLVDSLSQRARLSALMLMRLATDTDLSWLKER</sequence>
<evidence type="ECO:0000313" key="6">
    <source>
        <dbReference type="EMBL" id="RVU30697.1"/>
    </source>
</evidence>
<dbReference type="Pfam" id="PF01546">
    <property type="entry name" value="Peptidase_M20"/>
    <property type="match status" value="1"/>
</dbReference>
<dbReference type="Proteomes" id="UP000282818">
    <property type="component" value="Unassembled WGS sequence"/>
</dbReference>
<evidence type="ECO:0000256" key="4">
    <source>
        <dbReference type="PIRSR" id="PIRSR037238-1"/>
    </source>
</evidence>
<dbReference type="InterPro" id="IPR036264">
    <property type="entry name" value="Bact_exopeptidase_dim_dom"/>
</dbReference>
<protein>
    <submittedName>
        <fullName evidence="6">Hydrolase</fullName>
    </submittedName>
</protein>
<gene>
    <name evidence="6" type="ORF">EOE65_10315</name>
</gene>
<dbReference type="PANTHER" id="PTHR43808:SF9">
    <property type="entry name" value="BLL0789 PROTEIN"/>
    <property type="match status" value="1"/>
</dbReference>
<dbReference type="GO" id="GO:0016787">
    <property type="term" value="F:hydrolase activity"/>
    <property type="evidence" value="ECO:0007669"/>
    <property type="project" value="UniProtKB-KW"/>
</dbReference>
<evidence type="ECO:0000259" key="5">
    <source>
        <dbReference type="Pfam" id="PF07687"/>
    </source>
</evidence>
<dbReference type="Pfam" id="PF07687">
    <property type="entry name" value="M20_dimer"/>
    <property type="match status" value="1"/>
</dbReference>
<evidence type="ECO:0000256" key="2">
    <source>
        <dbReference type="ARBA" id="ARBA00022801"/>
    </source>
</evidence>
<dbReference type="InterPro" id="IPR011650">
    <property type="entry name" value="Peptidase_M20_dimer"/>
</dbReference>
<evidence type="ECO:0000256" key="1">
    <source>
        <dbReference type="ARBA" id="ARBA00022723"/>
    </source>
</evidence>
<keyword evidence="2 6" id="KW-0378">Hydrolase</keyword>
<dbReference type="NCBIfam" id="NF005602">
    <property type="entry name" value="PRK07338.1"/>
    <property type="match status" value="1"/>
</dbReference>
<dbReference type="EMBL" id="SACQ01000004">
    <property type="protein sequence ID" value="RVU30697.1"/>
    <property type="molecule type" value="Genomic_DNA"/>
</dbReference>
<dbReference type="PIRSF" id="PIRSF037238">
    <property type="entry name" value="Carboxypeptidase_G2"/>
    <property type="match status" value="1"/>
</dbReference>
<dbReference type="SUPFAM" id="SSF55031">
    <property type="entry name" value="Bacterial exopeptidase dimerisation domain"/>
    <property type="match status" value="1"/>
</dbReference>
<proteinExistence type="predicted"/>
<dbReference type="CDD" id="cd03885">
    <property type="entry name" value="M20_CPDG2"/>
    <property type="match status" value="1"/>
</dbReference>
<dbReference type="Gene3D" id="3.40.630.10">
    <property type="entry name" value="Zn peptidases"/>
    <property type="match status" value="1"/>
</dbReference>
<reference evidence="6 7" key="1">
    <citation type="submission" date="2019-01" db="EMBL/GenBank/DDBJ databases">
        <authorList>
            <person name="Chen W.-M."/>
        </authorList>
    </citation>
    <scope>NUCLEOTIDE SEQUENCE [LARGE SCALE GENOMIC DNA]</scope>
    <source>
        <strain evidence="6 7">HPM-16</strain>
    </source>
</reference>
<dbReference type="InterPro" id="IPR017150">
    <property type="entry name" value="Pept_M20_glutamate_carboxypep"/>
</dbReference>
<dbReference type="AlphaFoldDB" id="A0A437Q866"/>